<gene>
    <name evidence="1" type="ordered locus">BMQ_pBM30028</name>
</gene>
<reference key="2">
    <citation type="submission" date="2010-04" db="EMBL/GenBank/DDBJ databases">
        <title>Genome sequences of the industrial vitamin B12-producers B. megaterium QM B1551 and DSM319 reveal new insights into the Bacillus genome evolution and pan-genome structure.</title>
        <authorList>
            <person name="Eppinger M."/>
            <person name="Bunk B."/>
            <person name="Johns M.A."/>
            <person name="Edirisinghe J.N."/>
            <person name="Kutumbaka K.K."/>
            <person name="Riley D.R."/>
            <person name="Creasy H.H."/>
            <person name="Koenig S.S.K."/>
            <person name="Galens K."/>
            <person name="Orvis J."/>
            <person name="Creasy T."/>
            <person name="Biedendieck R."/>
            <person name="Braun C."/>
            <person name="Grayburn S."/>
            <person name="Jahn D."/>
            <person name="Ravel J."/>
            <person name="Vary P.S."/>
        </authorList>
    </citation>
    <scope>NUCLEOTIDE SEQUENCE</scope>
    <source>
        <strain>QM B1551</strain>
    </source>
</reference>
<dbReference type="EMBL" id="CP001986">
    <property type="protein sequence ID" value="ADE72291.1"/>
    <property type="molecule type" value="Genomic_DNA"/>
</dbReference>
<accession>D5E3B6</accession>
<evidence type="ECO:0000313" key="2">
    <source>
        <dbReference type="Proteomes" id="UP000000935"/>
    </source>
</evidence>
<dbReference type="KEGG" id="bmq:BMQ_pBM30028"/>
<dbReference type="AlphaFoldDB" id="D5E3B6"/>
<sequence>MAQFFCQICDSEFKSYNKNAKYCSQKCKGKAYIKHSIKKCKICRKEYKPIRATSKFCSLKCCAADKKNTIVLIPFFVSIRYSNLTNSLDLEHFLY</sequence>
<reference evidence="1 2" key="1">
    <citation type="journal article" date="2005" name="Appl. Environ. Microbiol.">
        <title>Molecular characterization of plasmid pBM300 from Bacillus megaterium QM B1551.</title>
        <authorList>
            <person name="Kunnimalaiyaan M."/>
            <person name="Vary P.S."/>
        </authorList>
    </citation>
    <scope>NUCLEOTIDE SEQUENCE [LARGE SCALE GENOMIC DNA]</scope>
    <source>
        <strain evidence="2">ATCC 12872 / QMB1551</strain>
        <plasmid evidence="1">pBM300</plasmid>
    </source>
</reference>
<evidence type="ECO:0000313" key="1">
    <source>
        <dbReference type="EMBL" id="ADE72291.1"/>
    </source>
</evidence>
<name>D5E3B6_PRIM1</name>
<organism evidence="1 2">
    <name type="scientific">Priestia megaterium (strain ATCC 12872 / QMB1551)</name>
    <name type="common">Bacillus megaterium</name>
    <dbReference type="NCBI Taxonomy" id="545693"/>
    <lineage>
        <taxon>Bacteria</taxon>
        <taxon>Bacillati</taxon>
        <taxon>Bacillota</taxon>
        <taxon>Bacilli</taxon>
        <taxon>Bacillales</taxon>
        <taxon>Bacillaceae</taxon>
        <taxon>Priestia</taxon>
    </lineage>
</organism>
<protein>
    <submittedName>
        <fullName evidence="1">Uncharacterized protein</fullName>
    </submittedName>
</protein>
<dbReference type="Proteomes" id="UP000000935">
    <property type="component" value="Plasmid pBM300"/>
</dbReference>
<keyword evidence="1" id="KW-0614">Plasmid</keyword>
<reference evidence="1 2" key="3">
    <citation type="journal article" date="2011" name="J. Bacteriol.">
        <title>Genome sequences of the biotechnologically important Bacillus megaterium strains QM B1551 and DSM319.</title>
        <authorList>
            <person name="Eppinger M."/>
            <person name="Bunk B."/>
            <person name="Johns M.A."/>
            <person name="Edirisinghe J.N."/>
            <person name="Kutumbaka K.K."/>
            <person name="Koenig S.S."/>
            <person name="Huot Creasy H."/>
            <person name="Rosovitz M.J."/>
            <person name="Riley D.R."/>
            <person name="Daugherty S."/>
            <person name="Martin M."/>
            <person name="Elbourne L.D."/>
            <person name="Paulsen I."/>
            <person name="Biedendieck R."/>
            <person name="Braun C."/>
            <person name="Grayburn S."/>
            <person name="Dhingra S."/>
            <person name="Lukyanchuk V."/>
            <person name="Ball B."/>
            <person name="Ul-Qamar R."/>
            <person name="Seibel J."/>
            <person name="Bremer E."/>
            <person name="Jahn D."/>
            <person name="Ravel J."/>
            <person name="Vary P.S."/>
        </authorList>
    </citation>
    <scope>NUCLEOTIDE SEQUENCE [LARGE SCALE GENOMIC DNA]</scope>
    <source>
        <strain evidence="2">ATCC 12872 / QMB1551</strain>
        <plasmid evidence="1">pBM300</plasmid>
    </source>
</reference>
<geneLocation type="plasmid" evidence="1 2">
    <name>pBM300</name>
</geneLocation>
<proteinExistence type="predicted"/>
<dbReference type="HOGENOM" id="CLU_2366992_0_0_9"/>
<keyword evidence="2" id="KW-1185">Reference proteome</keyword>